<evidence type="ECO:0000313" key="2">
    <source>
        <dbReference type="EMBL" id="MBW8191326.1"/>
    </source>
</evidence>
<reference evidence="2" key="1">
    <citation type="submission" date="2021-07" db="EMBL/GenBank/DDBJ databases">
        <title>Neiella marina sp. nov., isolated from the intestinal content of sea cucumber Apostichopus japonicus.</title>
        <authorList>
            <person name="Bai X."/>
        </authorList>
    </citation>
    <scope>NUCLEOTIDE SEQUENCE</scope>
    <source>
        <strain evidence="2">126</strain>
    </source>
</reference>
<accession>A0ABS7EG69</accession>
<gene>
    <name evidence="2" type="ORF">K0504_09780</name>
</gene>
<feature type="chain" id="PRO_5046511150" evidence="1">
    <location>
        <begin position="22"/>
        <end position="99"/>
    </location>
</feature>
<comment type="caution">
    <text evidence="2">The sequence shown here is derived from an EMBL/GenBank/DDBJ whole genome shotgun (WGS) entry which is preliminary data.</text>
</comment>
<evidence type="ECO:0000256" key="1">
    <source>
        <dbReference type="SAM" id="SignalP"/>
    </source>
</evidence>
<dbReference type="RefSeq" id="WP_220104009.1">
    <property type="nucleotide sequence ID" value="NZ_JAHZSS010000010.1"/>
</dbReference>
<dbReference type="EMBL" id="JAHZSS010000010">
    <property type="protein sequence ID" value="MBW8191326.1"/>
    <property type="molecule type" value="Genomic_DNA"/>
</dbReference>
<proteinExistence type="predicted"/>
<sequence length="99" mass="10957">MRKPILLTLMLLASPLSTANATTDDRAVAVNVAEDLQTYLQQKCAVTISKIELVNDSPLFRKLLAYRVLDIEGNRQQLYQSSLNKMTCPHEPTGSAVLP</sequence>
<organism evidence="2 3">
    <name type="scientific">Neiella holothuriorum</name>
    <dbReference type="NCBI Taxonomy" id="2870530"/>
    <lineage>
        <taxon>Bacteria</taxon>
        <taxon>Pseudomonadati</taxon>
        <taxon>Pseudomonadota</taxon>
        <taxon>Gammaproteobacteria</taxon>
        <taxon>Alteromonadales</taxon>
        <taxon>Echinimonadaceae</taxon>
        <taxon>Neiella</taxon>
    </lineage>
</organism>
<dbReference type="Proteomes" id="UP001166251">
    <property type="component" value="Unassembled WGS sequence"/>
</dbReference>
<protein>
    <submittedName>
        <fullName evidence="2">Uncharacterized protein</fullName>
    </submittedName>
</protein>
<evidence type="ECO:0000313" key="3">
    <source>
        <dbReference type="Proteomes" id="UP001166251"/>
    </source>
</evidence>
<keyword evidence="3" id="KW-1185">Reference proteome</keyword>
<keyword evidence="1" id="KW-0732">Signal</keyword>
<name>A0ABS7EG69_9GAMM</name>
<feature type="signal peptide" evidence="1">
    <location>
        <begin position="1"/>
        <end position="21"/>
    </location>
</feature>